<evidence type="ECO:0000256" key="2">
    <source>
        <dbReference type="ARBA" id="ARBA00022475"/>
    </source>
</evidence>
<accession>A0ABW9XTJ9</accession>
<keyword evidence="3 6" id="KW-0812">Transmembrane</keyword>
<evidence type="ECO:0000313" key="7">
    <source>
        <dbReference type="EMBL" id="NBD25945.1"/>
    </source>
</evidence>
<evidence type="ECO:0000256" key="1">
    <source>
        <dbReference type="ARBA" id="ARBA00004651"/>
    </source>
</evidence>
<evidence type="ECO:0000256" key="6">
    <source>
        <dbReference type="SAM" id="Phobius"/>
    </source>
</evidence>
<feature type="transmembrane region" description="Helical" evidence="6">
    <location>
        <begin position="433"/>
        <end position="453"/>
    </location>
</feature>
<reference evidence="7 8" key="1">
    <citation type="submission" date="2020-01" db="EMBL/GenBank/DDBJ databases">
        <title>Paenibacillus soybeanensis sp. nov. isolated from the nodules of soybean (Glycine max(L.) Merr).</title>
        <authorList>
            <person name="Wang H."/>
        </authorList>
    </citation>
    <scope>NUCLEOTIDE SEQUENCE [LARGE SCALE GENOMIC DNA]</scope>
    <source>
        <strain evidence="7 8">T1</strain>
    </source>
</reference>
<dbReference type="InterPro" id="IPR002528">
    <property type="entry name" value="MATE_fam"/>
</dbReference>
<dbReference type="PIRSF" id="PIRSF038958">
    <property type="entry name" value="PG_synth_SpoVB"/>
    <property type="match status" value="1"/>
</dbReference>
<feature type="transmembrane region" description="Helical" evidence="6">
    <location>
        <begin position="87"/>
        <end position="106"/>
    </location>
</feature>
<dbReference type="RefSeq" id="WP_161744738.1">
    <property type="nucleotide sequence ID" value="NZ_JAAAMV010000017.1"/>
</dbReference>
<dbReference type="Pfam" id="PF01943">
    <property type="entry name" value="Polysacc_synt"/>
    <property type="match status" value="1"/>
</dbReference>
<feature type="transmembrane region" description="Helical" evidence="6">
    <location>
        <begin position="465"/>
        <end position="486"/>
    </location>
</feature>
<feature type="transmembrane region" description="Helical" evidence="6">
    <location>
        <begin position="498"/>
        <end position="519"/>
    </location>
</feature>
<dbReference type="InterPro" id="IPR050833">
    <property type="entry name" value="Poly_Biosynth_Transport"/>
</dbReference>
<comment type="caution">
    <text evidence="7">The sequence shown here is derived from an EMBL/GenBank/DDBJ whole genome shotgun (WGS) entry which is preliminary data.</text>
</comment>
<keyword evidence="8" id="KW-1185">Reference proteome</keyword>
<protein>
    <submittedName>
        <fullName evidence="7">Stage V sporulation protein B</fullName>
    </submittedName>
</protein>
<gene>
    <name evidence="7" type="primary">spoVB</name>
    <name evidence="7" type="ORF">GT019_18895</name>
</gene>
<organism evidence="7 8">
    <name type="scientific">Paenibacillus glycinis</name>
    <dbReference type="NCBI Taxonomy" id="2697035"/>
    <lineage>
        <taxon>Bacteria</taxon>
        <taxon>Bacillati</taxon>
        <taxon>Bacillota</taxon>
        <taxon>Bacilli</taxon>
        <taxon>Bacillales</taxon>
        <taxon>Paenibacillaceae</taxon>
        <taxon>Paenibacillus</taxon>
    </lineage>
</organism>
<dbReference type="InterPro" id="IPR002797">
    <property type="entry name" value="Polysacc_synth"/>
</dbReference>
<dbReference type="InterPro" id="IPR014249">
    <property type="entry name" value="Spore_V_B"/>
</dbReference>
<proteinExistence type="predicted"/>
<feature type="transmembrane region" description="Helical" evidence="6">
    <location>
        <begin position="345"/>
        <end position="369"/>
    </location>
</feature>
<feature type="transmembrane region" description="Helical" evidence="6">
    <location>
        <begin position="155"/>
        <end position="176"/>
    </location>
</feature>
<dbReference type="Pfam" id="PF01554">
    <property type="entry name" value="MatE"/>
    <property type="match status" value="1"/>
</dbReference>
<dbReference type="Proteomes" id="UP000665561">
    <property type="component" value="Unassembled WGS sequence"/>
</dbReference>
<dbReference type="PANTHER" id="PTHR30250">
    <property type="entry name" value="PST FAMILY PREDICTED COLANIC ACID TRANSPORTER"/>
    <property type="match status" value="1"/>
</dbReference>
<evidence type="ECO:0000256" key="5">
    <source>
        <dbReference type="ARBA" id="ARBA00023136"/>
    </source>
</evidence>
<dbReference type="EMBL" id="JAAAMV010000017">
    <property type="protein sequence ID" value="NBD25945.1"/>
    <property type="molecule type" value="Genomic_DNA"/>
</dbReference>
<dbReference type="CDD" id="cd13124">
    <property type="entry name" value="MATE_SpoVB_like"/>
    <property type="match status" value="1"/>
</dbReference>
<feature type="transmembrane region" description="Helical" evidence="6">
    <location>
        <begin position="381"/>
        <end position="401"/>
    </location>
</feature>
<feature type="transmembrane region" description="Helical" evidence="6">
    <location>
        <begin position="408"/>
        <end position="427"/>
    </location>
</feature>
<dbReference type="InterPro" id="IPR024923">
    <property type="entry name" value="PG_synth_SpoVB"/>
</dbReference>
<evidence type="ECO:0000313" key="8">
    <source>
        <dbReference type="Proteomes" id="UP000665561"/>
    </source>
</evidence>
<keyword evidence="5 6" id="KW-0472">Membrane</keyword>
<feature type="transmembrane region" description="Helical" evidence="6">
    <location>
        <begin position="300"/>
        <end position="324"/>
    </location>
</feature>
<feature type="transmembrane region" description="Helical" evidence="6">
    <location>
        <begin position="269"/>
        <end position="294"/>
    </location>
</feature>
<keyword evidence="4 6" id="KW-1133">Transmembrane helix</keyword>
<dbReference type="PANTHER" id="PTHR30250:SF24">
    <property type="entry name" value="STAGE V SPORULATION PROTEIN B"/>
    <property type="match status" value="1"/>
</dbReference>
<comment type="subcellular location">
    <subcellularLocation>
        <location evidence="1">Cell membrane</location>
        <topology evidence="1">Multi-pass membrane protein</topology>
    </subcellularLocation>
</comment>
<feature type="transmembrane region" description="Helical" evidence="6">
    <location>
        <begin position="126"/>
        <end position="143"/>
    </location>
</feature>
<sequence>MTKQTFIKGALILLAAGIVNRILAFVPRIALPRIIGAEGVGIYQLGYPFLIVLLTLITGGIPLAVAKWIAEAETQGDGRRVKQIFRAAMTLTMMLSLVLTVLFVWLTPWITANLMTDARVFQTFRMMSPLLLIIGISSVYRGYFQGKQNMIPTALSQTLETIIRIIFALLFAQWLLPLGLAWGAAGAMLGVVVGEIAGFAVLLLQYAHDRRRPAIVPAAPVDKEHSTSPSTAKSIPARPDSRWRAPVMRRLISLSVPVTGSRMIGSLSYLLESIFTARALLVAGIATGAATAQYGALQGMIIPILLLPTALTYSLAVSLVPSLSEAAAKGDKATIHKRLAQSMRLALVTGAPFVVVMLLLADPICRVLYNHAEIAPMLKWMAPVGLFIYLQAPLQAALQALDKPSTALMNTFIGAVVKLVLIIQLASMPSLGIYGALIAINANIVLVTALHWISVARFVGFRMQWLDFLKVGAAMVVMGAASLWVMNLQALPALWQNLLTACFAGAVVYLILMVALRIIDRYDAARIPFVGRWFRP</sequence>
<evidence type="ECO:0000256" key="3">
    <source>
        <dbReference type="ARBA" id="ARBA00022692"/>
    </source>
</evidence>
<dbReference type="NCBIfam" id="TIGR02900">
    <property type="entry name" value="spore_V_B"/>
    <property type="match status" value="1"/>
</dbReference>
<feature type="transmembrane region" description="Helical" evidence="6">
    <location>
        <begin position="182"/>
        <end position="204"/>
    </location>
</feature>
<feature type="transmembrane region" description="Helical" evidence="6">
    <location>
        <begin position="48"/>
        <end position="66"/>
    </location>
</feature>
<name>A0ABW9XTJ9_9BACL</name>
<evidence type="ECO:0000256" key="4">
    <source>
        <dbReference type="ARBA" id="ARBA00022989"/>
    </source>
</evidence>
<keyword evidence="2" id="KW-1003">Cell membrane</keyword>